<comment type="caution">
    <text evidence="1">The sequence shown here is derived from an EMBL/GenBank/DDBJ whole genome shotgun (WGS) entry which is preliminary data.</text>
</comment>
<reference evidence="1 2" key="1">
    <citation type="journal article" date="2014" name="Agronomy (Basel)">
        <title>A Draft Genome Sequence for Ensete ventricosum, the Drought-Tolerant Tree Against Hunger.</title>
        <authorList>
            <person name="Harrison J."/>
            <person name="Moore K.A."/>
            <person name="Paszkiewicz K."/>
            <person name="Jones T."/>
            <person name="Grant M."/>
            <person name="Ambacheew D."/>
            <person name="Muzemil S."/>
            <person name="Studholme D.J."/>
        </authorList>
    </citation>
    <scope>NUCLEOTIDE SEQUENCE [LARGE SCALE GENOMIC DNA]</scope>
</reference>
<name>A0A426Z7U7_ENSVE</name>
<protein>
    <submittedName>
        <fullName evidence="1">Uncharacterized protein</fullName>
    </submittedName>
</protein>
<sequence length="66" mass="7419">MSREIRYGGGIGRNVSEAYGSRKPDLCQEKFVTTETQGKMCPTCVSRKNSTRAMRNLSRRCNAKCV</sequence>
<evidence type="ECO:0000313" key="1">
    <source>
        <dbReference type="EMBL" id="RRT60026.1"/>
    </source>
</evidence>
<organism evidence="1 2">
    <name type="scientific">Ensete ventricosum</name>
    <name type="common">Abyssinian banana</name>
    <name type="synonym">Musa ensete</name>
    <dbReference type="NCBI Taxonomy" id="4639"/>
    <lineage>
        <taxon>Eukaryota</taxon>
        <taxon>Viridiplantae</taxon>
        <taxon>Streptophyta</taxon>
        <taxon>Embryophyta</taxon>
        <taxon>Tracheophyta</taxon>
        <taxon>Spermatophyta</taxon>
        <taxon>Magnoliopsida</taxon>
        <taxon>Liliopsida</taxon>
        <taxon>Zingiberales</taxon>
        <taxon>Musaceae</taxon>
        <taxon>Ensete</taxon>
    </lineage>
</organism>
<evidence type="ECO:0000313" key="2">
    <source>
        <dbReference type="Proteomes" id="UP000287651"/>
    </source>
</evidence>
<dbReference type="Proteomes" id="UP000287651">
    <property type="component" value="Unassembled WGS sequence"/>
</dbReference>
<dbReference type="EMBL" id="AMZH03007961">
    <property type="protein sequence ID" value="RRT60026.1"/>
    <property type="molecule type" value="Genomic_DNA"/>
</dbReference>
<gene>
    <name evidence="1" type="ORF">B296_00040885</name>
</gene>
<dbReference type="AlphaFoldDB" id="A0A426Z7U7"/>
<accession>A0A426Z7U7</accession>
<proteinExistence type="predicted"/>